<proteinExistence type="inferred from homology"/>
<feature type="transmembrane region" description="Helical" evidence="9">
    <location>
        <begin position="15"/>
        <end position="31"/>
    </location>
</feature>
<name>A0ABU0ATI2_9FIRM</name>
<dbReference type="PANTHER" id="PTHR38438">
    <property type="entry name" value="RIBOFLAVIN TRANSPORTER RIBU"/>
    <property type="match status" value="1"/>
</dbReference>
<keyword evidence="5 9" id="KW-0812">Transmembrane</keyword>
<comment type="subcellular location">
    <subcellularLocation>
        <location evidence="1">Cell membrane</location>
        <topology evidence="1">Multi-pass membrane protein</topology>
    </subcellularLocation>
</comment>
<evidence type="ECO:0000256" key="1">
    <source>
        <dbReference type="ARBA" id="ARBA00004651"/>
    </source>
</evidence>
<feature type="transmembrane region" description="Helical" evidence="9">
    <location>
        <begin position="52"/>
        <end position="77"/>
    </location>
</feature>
<dbReference type="RefSeq" id="WP_023055385.1">
    <property type="nucleotide sequence ID" value="NZ_JAUSTN010000003.1"/>
</dbReference>
<keyword evidence="3 8" id="KW-0813">Transport</keyword>
<evidence type="ECO:0000256" key="2">
    <source>
        <dbReference type="ARBA" id="ARBA00005540"/>
    </source>
</evidence>
<evidence type="ECO:0000256" key="4">
    <source>
        <dbReference type="ARBA" id="ARBA00022475"/>
    </source>
</evidence>
<reference evidence="10 11" key="1">
    <citation type="submission" date="2023-07" db="EMBL/GenBank/DDBJ databases">
        <title>Genomic Encyclopedia of Type Strains, Phase IV (KMG-IV): sequencing the most valuable type-strain genomes for metagenomic binning, comparative biology and taxonomic classification.</title>
        <authorList>
            <person name="Goeker M."/>
        </authorList>
    </citation>
    <scope>NUCLEOTIDE SEQUENCE [LARGE SCALE GENOMIC DNA]</scope>
    <source>
        <strain evidence="10 11">DSM 22616</strain>
    </source>
</reference>
<dbReference type="Gene3D" id="1.10.1760.20">
    <property type="match status" value="1"/>
</dbReference>
<keyword evidence="4 8" id="KW-1003">Cell membrane</keyword>
<comment type="function">
    <text evidence="8">Probably a riboflavin-binding protein that interacts with the energy-coupling factor (ECF) ABC-transporter complex.</text>
</comment>
<sequence>MNEVKVRSRFKTRNITRVAVLSVIAFVLMNIKTPLGFIAPSFMKLDISDMPVLIGAFTMGPVYGVITALIKNILKIIIAGSDTGLVGELSNFIVASAFAVTASLFYRKHRTFKGAIGSLALGIITMTALAMLSNYFFIFPLYGKIMPMEAIISMCSKINANVKDLKDIMFYVVLPFNLVKGTITAIFTIFIYKHVRPALKD</sequence>
<evidence type="ECO:0000256" key="5">
    <source>
        <dbReference type="ARBA" id="ARBA00022692"/>
    </source>
</evidence>
<dbReference type="Pfam" id="PF12822">
    <property type="entry name" value="ECF_trnsprt"/>
    <property type="match status" value="1"/>
</dbReference>
<accession>A0ABU0ATI2</accession>
<feature type="transmembrane region" description="Helical" evidence="9">
    <location>
        <begin position="89"/>
        <end position="106"/>
    </location>
</feature>
<evidence type="ECO:0000256" key="3">
    <source>
        <dbReference type="ARBA" id="ARBA00022448"/>
    </source>
</evidence>
<dbReference type="InterPro" id="IPR024529">
    <property type="entry name" value="ECF_trnsprt_substrate-spec"/>
</dbReference>
<evidence type="ECO:0000313" key="10">
    <source>
        <dbReference type="EMBL" id="MDQ0274572.1"/>
    </source>
</evidence>
<dbReference type="Proteomes" id="UP001236559">
    <property type="component" value="Unassembled WGS sequence"/>
</dbReference>
<dbReference type="InterPro" id="IPR025720">
    <property type="entry name" value="RibU"/>
</dbReference>
<protein>
    <recommendedName>
        <fullName evidence="8">Riboflavin transporter</fullName>
    </recommendedName>
</protein>
<evidence type="ECO:0000313" key="11">
    <source>
        <dbReference type="Proteomes" id="UP001236559"/>
    </source>
</evidence>
<feature type="transmembrane region" description="Helical" evidence="9">
    <location>
        <begin position="118"/>
        <end position="138"/>
    </location>
</feature>
<organism evidence="10 11">
    <name type="scientific">Peptoniphilus koenoeneniae</name>
    <dbReference type="NCBI Taxonomy" id="507751"/>
    <lineage>
        <taxon>Bacteria</taxon>
        <taxon>Bacillati</taxon>
        <taxon>Bacillota</taxon>
        <taxon>Tissierellia</taxon>
        <taxon>Tissierellales</taxon>
        <taxon>Peptoniphilaceae</taxon>
        <taxon>Peptoniphilus</taxon>
    </lineage>
</organism>
<dbReference type="PANTHER" id="PTHR38438:SF1">
    <property type="entry name" value="RIBOFLAVIN TRANSPORTER RIBU"/>
    <property type="match status" value="1"/>
</dbReference>
<evidence type="ECO:0000256" key="7">
    <source>
        <dbReference type="ARBA" id="ARBA00023136"/>
    </source>
</evidence>
<dbReference type="EMBL" id="JAUSTN010000003">
    <property type="protein sequence ID" value="MDQ0274572.1"/>
    <property type="molecule type" value="Genomic_DNA"/>
</dbReference>
<keyword evidence="7 8" id="KW-0472">Membrane</keyword>
<evidence type="ECO:0000256" key="9">
    <source>
        <dbReference type="SAM" id="Phobius"/>
    </source>
</evidence>
<keyword evidence="11" id="KW-1185">Reference proteome</keyword>
<dbReference type="PIRSF" id="PIRSF037778">
    <property type="entry name" value="UCP037778_transp_RibU"/>
    <property type="match status" value="1"/>
</dbReference>
<comment type="caution">
    <text evidence="10">The sequence shown here is derived from an EMBL/GenBank/DDBJ whole genome shotgun (WGS) entry which is preliminary data.</text>
</comment>
<evidence type="ECO:0000256" key="8">
    <source>
        <dbReference type="PIRNR" id="PIRNR037778"/>
    </source>
</evidence>
<comment type="similarity">
    <text evidence="2 8">Belongs to the prokaryotic riboflavin transporter (P-RFT) (TC 2.A.87) family.</text>
</comment>
<gene>
    <name evidence="10" type="ORF">J2S72_000589</name>
</gene>
<feature type="transmembrane region" description="Helical" evidence="9">
    <location>
        <begin position="168"/>
        <end position="192"/>
    </location>
</feature>
<evidence type="ECO:0000256" key="6">
    <source>
        <dbReference type="ARBA" id="ARBA00022989"/>
    </source>
</evidence>
<keyword evidence="6 9" id="KW-1133">Transmembrane helix</keyword>